<evidence type="ECO:0000256" key="7">
    <source>
        <dbReference type="RuleBase" id="RU364138"/>
    </source>
</evidence>
<dbReference type="OMA" id="MYDHFTN"/>
<name>A0A8B7YHE3_ACAPL</name>
<keyword evidence="4 7" id="KW-0442">Lipid degradation</keyword>
<dbReference type="Proteomes" id="UP000694845">
    <property type="component" value="Unplaced"/>
</dbReference>
<feature type="chain" id="PRO_5034295678" description="Phospholipase B-like" evidence="7">
    <location>
        <begin position="23"/>
        <end position="543"/>
    </location>
</feature>
<sequence length="543" mass="61520">MPLSKIILLLSCGINMFFTVHGEVTNGTAYYDNQHRRYYVKCGQLDKGDGSLAYGTFNDTSDKTGWGVLNVKFSNPSVDFQEDLTRMTAAGVMEGILTGERIHQNYINYAQTFLAGKPAFEAKLMAFLMEQNLWMREMISKNPNDPFWQGLSLVAAQLDGLVIGYNMVSCQNKTLPNLDLSAMLFLNGIGDILDLQHVLNQSSFPDIQKATPDELQKFFRMSGHCSVLIKALPGFEDLFMSHSAWFFYNSMLRIYKHYNFELAFRGASAKAMSFSSYPGMLESLDDFYILGSDMLMLQTTNNIFNQTLYKMVKLESLLAWQRVRVANLMAGSGAEWGKLVARYNSGTYNNQYMVVDRKRISGELQDGTLTVVEQIPGLVVSEDQTAILRAGYWPSYNVPFYEIIYDMSGYPMMEKKMGDFFSYQLTVRAEIFRRDQGTVTDMKSMMAIMRYNDYLHDTYSKKDPSSSICSRFDLRATDPFAGGCTDTKVTNLQMAKTMSAWAISGPTTSHGLPVFKWTSRFNNSHVGLPESYDFPFVLMEPSL</sequence>
<keyword evidence="5 7" id="KW-0443">Lipid metabolism</keyword>
<dbReference type="EC" id="3.1.1.-" evidence="7"/>
<dbReference type="GO" id="GO:0005576">
    <property type="term" value="C:extracellular region"/>
    <property type="evidence" value="ECO:0007669"/>
    <property type="project" value="TreeGrafter"/>
</dbReference>
<feature type="signal peptide" evidence="7">
    <location>
        <begin position="1"/>
        <end position="22"/>
    </location>
</feature>
<keyword evidence="6" id="KW-0325">Glycoprotein</keyword>
<dbReference type="RefSeq" id="XP_022092664.1">
    <property type="nucleotide sequence ID" value="XM_022236972.1"/>
</dbReference>
<dbReference type="Gene3D" id="1.10.439.20">
    <property type="entry name" value="Phospholipase B-like, domain 2"/>
    <property type="match status" value="1"/>
</dbReference>
<keyword evidence="3 7" id="KW-0378">Hydrolase</keyword>
<dbReference type="Gene3D" id="3.60.60.20">
    <property type="match status" value="1"/>
</dbReference>
<evidence type="ECO:0000313" key="9">
    <source>
        <dbReference type="RefSeq" id="XP_022092664.1"/>
    </source>
</evidence>
<gene>
    <name evidence="9" type="primary">LOC110980360</name>
</gene>
<dbReference type="InterPro" id="IPR043040">
    <property type="entry name" value="PLipase_B-like_dom1"/>
</dbReference>
<evidence type="ECO:0000256" key="2">
    <source>
        <dbReference type="ARBA" id="ARBA00022729"/>
    </source>
</evidence>
<evidence type="ECO:0000256" key="3">
    <source>
        <dbReference type="ARBA" id="ARBA00022801"/>
    </source>
</evidence>
<proteinExistence type="inferred from homology"/>
<dbReference type="GeneID" id="110980360"/>
<reference evidence="9" key="1">
    <citation type="submission" date="2025-08" db="UniProtKB">
        <authorList>
            <consortium name="RefSeq"/>
        </authorList>
    </citation>
    <scope>IDENTIFICATION</scope>
</reference>
<comment type="similarity">
    <text evidence="1 7">Belongs to the phospholipase B-like family.</text>
</comment>
<evidence type="ECO:0000256" key="6">
    <source>
        <dbReference type="ARBA" id="ARBA00023180"/>
    </source>
</evidence>
<organism evidence="8 9">
    <name type="scientific">Acanthaster planci</name>
    <name type="common">Crown-of-thorns starfish</name>
    <dbReference type="NCBI Taxonomy" id="133434"/>
    <lineage>
        <taxon>Eukaryota</taxon>
        <taxon>Metazoa</taxon>
        <taxon>Echinodermata</taxon>
        <taxon>Eleutherozoa</taxon>
        <taxon>Asterozoa</taxon>
        <taxon>Asteroidea</taxon>
        <taxon>Valvatacea</taxon>
        <taxon>Valvatida</taxon>
        <taxon>Acanthasteridae</taxon>
        <taxon>Acanthaster</taxon>
    </lineage>
</organism>
<dbReference type="Gene3D" id="2.10.70.60">
    <property type="entry name" value="Phospholipase B-like, domain 1"/>
    <property type="match status" value="1"/>
</dbReference>
<dbReference type="AlphaFoldDB" id="A0A8B7YHE3"/>
<dbReference type="PANTHER" id="PTHR12370:SF1">
    <property type="entry name" value="PHOSPHOLIPASE B-LIKE 1"/>
    <property type="match status" value="1"/>
</dbReference>
<protein>
    <recommendedName>
        <fullName evidence="7">Phospholipase B-like</fullName>
        <ecNumber evidence="7">3.1.1.-</ecNumber>
    </recommendedName>
</protein>
<evidence type="ECO:0000256" key="1">
    <source>
        <dbReference type="ARBA" id="ARBA00007835"/>
    </source>
</evidence>
<evidence type="ECO:0000256" key="5">
    <source>
        <dbReference type="ARBA" id="ARBA00023098"/>
    </source>
</evidence>
<dbReference type="GO" id="GO:0009395">
    <property type="term" value="P:phospholipid catabolic process"/>
    <property type="evidence" value="ECO:0007669"/>
    <property type="project" value="TreeGrafter"/>
</dbReference>
<keyword evidence="8" id="KW-1185">Reference proteome</keyword>
<accession>A0A8B7YHE3</accession>
<dbReference type="GO" id="GO:0004620">
    <property type="term" value="F:phospholipase activity"/>
    <property type="evidence" value="ECO:0007669"/>
    <property type="project" value="InterPro"/>
</dbReference>
<dbReference type="KEGG" id="aplc:110980360"/>
<dbReference type="InterPro" id="IPR043042">
    <property type="entry name" value="PLipase_B-like_dom3"/>
</dbReference>
<dbReference type="InterPro" id="IPR007000">
    <property type="entry name" value="PLipase_B-like"/>
</dbReference>
<keyword evidence="2 7" id="KW-0732">Signal</keyword>
<evidence type="ECO:0000256" key="4">
    <source>
        <dbReference type="ARBA" id="ARBA00022963"/>
    </source>
</evidence>
<evidence type="ECO:0000313" key="8">
    <source>
        <dbReference type="Proteomes" id="UP000694845"/>
    </source>
</evidence>
<dbReference type="InterPro" id="IPR043041">
    <property type="entry name" value="PLipase_B-like_dom2"/>
</dbReference>
<dbReference type="Pfam" id="PF04916">
    <property type="entry name" value="Phospholip_B"/>
    <property type="match status" value="1"/>
</dbReference>
<dbReference type="PANTHER" id="PTHR12370">
    <property type="entry name" value="PHOSPHOLIPASE B-RELATED"/>
    <property type="match status" value="1"/>
</dbReference>
<comment type="function">
    <text evidence="7">Putative phospholipase.</text>
</comment>
<dbReference type="OrthoDB" id="419508at2759"/>